<dbReference type="EMBL" id="CP093547">
    <property type="protein sequence ID" value="UNP30744.1"/>
    <property type="molecule type" value="Genomic_DNA"/>
</dbReference>
<feature type="domain" description="DUF6531" evidence="3">
    <location>
        <begin position="245"/>
        <end position="313"/>
    </location>
</feature>
<dbReference type="NCBIfam" id="TIGR01643">
    <property type="entry name" value="YD_repeat_2x"/>
    <property type="match status" value="3"/>
</dbReference>
<gene>
    <name evidence="5" type="ORF">MOV92_05675</name>
</gene>
<reference evidence="5 6" key="1">
    <citation type="submission" date="2022-03" db="EMBL/GenBank/DDBJ databases">
        <title>Complete genome sequence of Lysobacter capsici VKM B-2533 and Lysobacter gummosus 10.1.1, promising sources of lytic agents.</title>
        <authorList>
            <person name="Tarlachkov S.V."/>
            <person name="Kudryakova I.V."/>
            <person name="Afoshin A.S."/>
            <person name="Leontyevskaya E.A."/>
            <person name="Leontyevskaya N.V."/>
        </authorList>
    </citation>
    <scope>NUCLEOTIDE SEQUENCE [LARGE SCALE GENOMIC DNA]</scope>
    <source>
        <strain evidence="5 6">10.1.1</strain>
    </source>
</reference>
<sequence>MVPSALFRFVFLLFALTLAQASQAADKYCATRRMPQQEGQCFDTLAQAESYIRTEPATPIGNAMLERVVERRLDGGTFLYEYAVKPRAADSFVGDFYQATYSGTKMQCTNMSPGGVLGPDNQMWCDDETSLKQSIIDSWYYSGTPYPGLYSGIYNLSTPVTWNAGGSGYVAVDRNADPERRVYGVNVNGHIDYWPVNRVDWFRCPALFTSMHPNPGVQWPKVCNNGSYGQIAVKSVQYDSCCKDGNPAVAATGNKEYRDSDFLWEGGDFGRAYNSIRDFSLQSGLGDNWAHSFSTRLLIYDGWPNTWIRSDGYYETMNGVAEGGYRSLHREGVIIIREPDARAATLGRWRLSTASGELLWFDESGRLVSFDRGGNIFRLDYCTESDVQSGACLAVGNLARVRSPLGRALTFQYVAATTPVAGDLGVRIARILADGAVQVEYVYDTLGRLTHASKGGAAAGEGPEYLYAEASHLCRNATGVVIAGCNASLYPYLLTGVIDENGSRYATYDYDELERVTISDHAGGAGKVTLAYVVSGPTTVTLPTGATKVYSFSSGFRNPEQIAYSTTDGSTIAASTARYSEGRRDWNRTAAGARTNYTYNSFQQISRKEGLDQWGGETALTRTIQTDWLLGYSIPTERRVLNNTNALVAKSQWTYNDRGQVLTSTQIDPATGESRVVTTTYCEAADVTAGICPLVGLVKSVDGPRTDVADITTYTYRAADDPACSSAPATCAYRKGDLWKVTNAAGHVAENLRYDFAGRLLSSKNPNGVVTDFEYTPRGWLQASKVRGANAASEADDAITRYEYDLIGQVKKVTQPDGVFVRYDYDTAHRLTDIYDSAGNRIHYTLDNAGNRTKEDTSDTSGNLKRTLSRIYNQLGQLKTAKTAYDHPTDFTYDASGNGDVTTDALGRKADNDYDPLNRLAKTLQDVGGINAKSEFKYDALDRLTKVTDPKGLDTTYGYNGFGDQVQLKSPDTGTSTFTYDSAGNRKTETDARGITRVYGYDLLNRVVSVSYPTTSLNVGYTYDSVPAVCLPGETFTVGRLTLMTDSSGTTQYCYDRLGRTARKVQTTNGKIFAVGYTYTLAGQLSSVTYPDGAIVSYQRDAQGRISQIDTKRGVAGASTETLLSQVTYHPFGPTAGWAYGNGRTMARPVDLDYRTIAVHDPAAGGLSFGFGFDAVDNIDKLTQVGTTNALLIYGYDALNRLSSLRDGPTNTAIESYAYDATGNRLSVTTASGTKTYTYPVGSHRLAQAGSDGSRNYDASGNSIQIGSNTFVYNEAGRSSELKQGSTLVQTYLYNGRGEQLRKYTAATERYMLYDESGRWLGEYDGNANVIQQLIWMDELPIGLLVGNGAQQTLHYIEPDHLGTPRVIVDPVRNVTVWNWDLKGEAFGNSPPNPDSDQDGVLLQFDLRFPGQIYDGLSGLNYNVRRDYDARVGRYAQSDPIGLQAGVSTYSYVESSPMTGVDPTGMFSMYAFQLYTGEWRFRFRFHQSCLLGNSPIDHADNAFQRLPWLGKIRKRQVARERPTGDVDAVNKCACRAFDSNLSALFDANGWGAGSPYAGEAYSESQAAEMLSVMRQKISSLNREMGKDCDKCEMPWESLIGKAKARGVPYIGNGISRDEP</sequence>
<keyword evidence="6" id="KW-1185">Reference proteome</keyword>
<evidence type="ECO:0000313" key="6">
    <source>
        <dbReference type="Proteomes" id="UP000829194"/>
    </source>
</evidence>
<feature type="chain" id="PRO_5046839663" evidence="2">
    <location>
        <begin position="25"/>
        <end position="1619"/>
    </location>
</feature>
<evidence type="ECO:0000259" key="3">
    <source>
        <dbReference type="Pfam" id="PF20148"/>
    </source>
</evidence>
<proteinExistence type="predicted"/>
<dbReference type="InterPro" id="IPR031325">
    <property type="entry name" value="RHS_repeat"/>
</dbReference>
<dbReference type="Pfam" id="PF05593">
    <property type="entry name" value="RHS_repeat"/>
    <property type="match status" value="2"/>
</dbReference>
<feature type="domain" description="Teneurin-like YD-shell" evidence="4">
    <location>
        <begin position="852"/>
        <end position="1025"/>
    </location>
</feature>
<feature type="domain" description="Teneurin-like YD-shell" evidence="4">
    <location>
        <begin position="1171"/>
        <end position="1439"/>
    </location>
</feature>
<evidence type="ECO:0000259" key="4">
    <source>
        <dbReference type="Pfam" id="PF25023"/>
    </source>
</evidence>
<dbReference type="InterPro" id="IPR006530">
    <property type="entry name" value="YD"/>
</dbReference>
<organism evidence="5 6">
    <name type="scientific">Lysobacter gummosus</name>
    <dbReference type="NCBI Taxonomy" id="262324"/>
    <lineage>
        <taxon>Bacteria</taxon>
        <taxon>Pseudomonadati</taxon>
        <taxon>Pseudomonadota</taxon>
        <taxon>Gammaproteobacteria</taxon>
        <taxon>Lysobacterales</taxon>
        <taxon>Lysobacteraceae</taxon>
        <taxon>Lysobacter</taxon>
    </lineage>
</organism>
<keyword evidence="2" id="KW-0732">Signal</keyword>
<protein>
    <submittedName>
        <fullName evidence="5">RHS repeat protein</fullName>
    </submittedName>
</protein>
<evidence type="ECO:0000256" key="1">
    <source>
        <dbReference type="ARBA" id="ARBA00022737"/>
    </source>
</evidence>
<dbReference type="InterPro" id="IPR022385">
    <property type="entry name" value="Rhs_assc_core"/>
</dbReference>
<dbReference type="PANTHER" id="PTHR32305:SF15">
    <property type="entry name" value="PROTEIN RHSA-RELATED"/>
    <property type="match status" value="1"/>
</dbReference>
<dbReference type="Pfam" id="PF20148">
    <property type="entry name" value="DUF6531"/>
    <property type="match status" value="1"/>
</dbReference>
<dbReference type="Pfam" id="PF25023">
    <property type="entry name" value="TEN_YD-shell"/>
    <property type="match status" value="2"/>
</dbReference>
<dbReference type="InterPro" id="IPR045351">
    <property type="entry name" value="DUF6531"/>
</dbReference>
<dbReference type="InterPro" id="IPR050708">
    <property type="entry name" value="T6SS_VgrG/RHS"/>
</dbReference>
<name>A0ABY3XGJ2_9GAMM</name>
<dbReference type="Proteomes" id="UP000829194">
    <property type="component" value="Chromosome"/>
</dbReference>
<keyword evidence="1" id="KW-0677">Repeat</keyword>
<dbReference type="NCBIfam" id="TIGR03696">
    <property type="entry name" value="Rhs_assc_core"/>
    <property type="match status" value="1"/>
</dbReference>
<dbReference type="RefSeq" id="WP_083512334.1">
    <property type="nucleotide sequence ID" value="NZ_CP011131.1"/>
</dbReference>
<accession>A0ABY3XGJ2</accession>
<evidence type="ECO:0000313" key="5">
    <source>
        <dbReference type="EMBL" id="UNP30744.1"/>
    </source>
</evidence>
<dbReference type="InterPro" id="IPR056823">
    <property type="entry name" value="TEN-like_YD-shell"/>
</dbReference>
<dbReference type="PANTHER" id="PTHR32305">
    <property type="match status" value="1"/>
</dbReference>
<evidence type="ECO:0000256" key="2">
    <source>
        <dbReference type="SAM" id="SignalP"/>
    </source>
</evidence>
<feature type="signal peptide" evidence="2">
    <location>
        <begin position="1"/>
        <end position="24"/>
    </location>
</feature>
<dbReference type="Gene3D" id="2.180.10.10">
    <property type="entry name" value="RHS repeat-associated core"/>
    <property type="match status" value="2"/>
</dbReference>